<evidence type="ECO:0000313" key="2">
    <source>
        <dbReference type="EMBL" id="XDK26923.1"/>
    </source>
</evidence>
<proteinExistence type="predicted"/>
<reference evidence="2" key="1">
    <citation type="submission" date="2024-07" db="EMBL/GenBank/DDBJ databases">
        <title>Genome Analysis of a Potential Novel Vibrio Species Secreting pH- and Thermo-stable Alginate Lyase and its Application in Producing Alginate Oligosaccharides.</title>
        <authorList>
            <person name="Huang H."/>
            <person name="Bao K."/>
        </authorList>
    </citation>
    <scope>NUCLEOTIDE SEQUENCE</scope>
    <source>
        <strain evidence="2">HB236076</strain>
        <plasmid evidence="2">p-HB236076</plasmid>
    </source>
</reference>
<dbReference type="RefSeq" id="WP_306099837.1">
    <property type="nucleotide sequence ID" value="NZ_CP162602.1"/>
</dbReference>
<feature type="chain" id="PRO_5044233780" description="SH3b domain-containing protein" evidence="1">
    <location>
        <begin position="22"/>
        <end position="225"/>
    </location>
</feature>
<evidence type="ECO:0000256" key="1">
    <source>
        <dbReference type="SAM" id="SignalP"/>
    </source>
</evidence>
<accession>A0AB39HIG0</accession>
<dbReference type="KEGG" id="vih:AB0763_14155"/>
<name>A0AB39HIG0_9VIBR</name>
<protein>
    <recommendedName>
        <fullName evidence="3">SH3b domain-containing protein</fullName>
    </recommendedName>
</protein>
<evidence type="ECO:0008006" key="3">
    <source>
        <dbReference type="Google" id="ProtNLM"/>
    </source>
</evidence>
<dbReference type="EMBL" id="CP162602">
    <property type="protein sequence ID" value="XDK26923.1"/>
    <property type="molecule type" value="Genomic_DNA"/>
</dbReference>
<keyword evidence="2" id="KW-0614">Plasmid</keyword>
<sequence length="225" mass="25693">MKKIVILIVVLLLLAGGGAAAYHFYFQNNDQVMVDEEQTEPTDETGAETQTAPKVIETSEPVNDLFVNERQISVVNQPNLQGYKVKTLYKGDEIRVRERKNGYLRISDYVVLKEGETAQAEWIKQEGLSEQKPVIDQKERNEILDGYVQNSDDFLLYQDIFRTQTETLLQEKKCVPEDFHQLGGWVRSVTFAQQPIYFVYCGGLNQADKIYLNVDSGELFQPSAD</sequence>
<geneLocation type="plasmid" evidence="2">
    <name>p-HB236076</name>
</geneLocation>
<gene>
    <name evidence="2" type="ORF">AB0763_14155</name>
</gene>
<feature type="signal peptide" evidence="1">
    <location>
        <begin position="1"/>
        <end position="21"/>
    </location>
</feature>
<keyword evidence="1" id="KW-0732">Signal</keyword>
<dbReference type="AlphaFoldDB" id="A0AB39HIG0"/>
<organism evidence="2">
    <name type="scientific">Vibrio sp. HB236076</name>
    <dbReference type="NCBI Taxonomy" id="3232307"/>
    <lineage>
        <taxon>Bacteria</taxon>
        <taxon>Pseudomonadati</taxon>
        <taxon>Pseudomonadota</taxon>
        <taxon>Gammaproteobacteria</taxon>
        <taxon>Vibrionales</taxon>
        <taxon>Vibrionaceae</taxon>
        <taxon>Vibrio</taxon>
    </lineage>
</organism>